<keyword evidence="2 5" id="KW-0812">Transmembrane</keyword>
<organism evidence="6 7">
    <name type="scientific">Amnibacterium flavum</name>
    <dbReference type="NCBI Taxonomy" id="2173173"/>
    <lineage>
        <taxon>Bacteria</taxon>
        <taxon>Bacillati</taxon>
        <taxon>Actinomycetota</taxon>
        <taxon>Actinomycetes</taxon>
        <taxon>Micrococcales</taxon>
        <taxon>Microbacteriaceae</taxon>
        <taxon>Amnibacterium</taxon>
    </lineage>
</organism>
<dbReference type="Pfam" id="PF04228">
    <property type="entry name" value="Zn_peptidase"/>
    <property type="match status" value="1"/>
</dbReference>
<dbReference type="PANTHER" id="PTHR30168:SF0">
    <property type="entry name" value="INNER MEMBRANE PROTEIN"/>
    <property type="match status" value="1"/>
</dbReference>
<dbReference type="RefSeq" id="WP_116755011.1">
    <property type="nucleotide sequence ID" value="NZ_JBHUEX010000001.1"/>
</dbReference>
<evidence type="ECO:0000256" key="2">
    <source>
        <dbReference type="ARBA" id="ARBA00022692"/>
    </source>
</evidence>
<evidence type="ECO:0000256" key="1">
    <source>
        <dbReference type="ARBA" id="ARBA00004167"/>
    </source>
</evidence>
<dbReference type="EMBL" id="QEOP01000001">
    <property type="protein sequence ID" value="PVZ95274.1"/>
    <property type="molecule type" value="Genomic_DNA"/>
</dbReference>
<dbReference type="AlphaFoldDB" id="A0A2V1HY05"/>
<reference evidence="6 7" key="1">
    <citation type="submission" date="2018-05" db="EMBL/GenBank/DDBJ databases">
        <title>Amnibacterium sp. M8JJ-5, whole genome shotgun sequence.</title>
        <authorList>
            <person name="Tuo L."/>
        </authorList>
    </citation>
    <scope>NUCLEOTIDE SEQUENCE [LARGE SCALE GENOMIC DNA]</scope>
    <source>
        <strain evidence="6 7">M8JJ-5</strain>
    </source>
</reference>
<evidence type="ECO:0000313" key="6">
    <source>
        <dbReference type="EMBL" id="PVZ95274.1"/>
    </source>
</evidence>
<evidence type="ECO:0000256" key="3">
    <source>
        <dbReference type="ARBA" id="ARBA00022989"/>
    </source>
</evidence>
<dbReference type="Proteomes" id="UP000244893">
    <property type="component" value="Unassembled WGS sequence"/>
</dbReference>
<evidence type="ECO:0000256" key="4">
    <source>
        <dbReference type="ARBA" id="ARBA00023136"/>
    </source>
</evidence>
<protein>
    <submittedName>
        <fullName evidence="6">Neutral zinc metallopeptidase</fullName>
    </submittedName>
</protein>
<keyword evidence="3 5" id="KW-1133">Transmembrane helix</keyword>
<dbReference type="PANTHER" id="PTHR30168">
    <property type="entry name" value="PUTATIVE MEMBRANE PROTEIN YPFJ"/>
    <property type="match status" value="1"/>
</dbReference>
<dbReference type="GO" id="GO:0016020">
    <property type="term" value="C:membrane"/>
    <property type="evidence" value="ECO:0007669"/>
    <property type="project" value="UniProtKB-SubCell"/>
</dbReference>
<comment type="subcellular location">
    <subcellularLocation>
        <location evidence="1">Membrane</location>
        <topology evidence="1">Single-pass membrane protein</topology>
    </subcellularLocation>
</comment>
<proteinExistence type="predicted"/>
<evidence type="ECO:0000313" key="7">
    <source>
        <dbReference type="Proteomes" id="UP000244893"/>
    </source>
</evidence>
<gene>
    <name evidence="6" type="ORF">DDQ50_01745</name>
</gene>
<dbReference type="InterPro" id="IPR007343">
    <property type="entry name" value="Uncharacterised_pept_Zn_put"/>
</dbReference>
<feature type="transmembrane region" description="Helical" evidence="5">
    <location>
        <begin position="21"/>
        <end position="40"/>
    </location>
</feature>
<comment type="caution">
    <text evidence="6">The sequence shown here is derived from an EMBL/GenBank/DDBJ whole genome shotgun (WGS) entry which is preliminary data.</text>
</comment>
<dbReference type="OrthoDB" id="9774900at2"/>
<keyword evidence="4 5" id="KW-0472">Membrane</keyword>
<accession>A0A2V1HY05</accession>
<sequence>MTFDDDARIDSSKVRRRGRGRGVAIGAGGGGIVVIGLFLLSQVLGVDLTGLAPVLDGGGSGSGTSQESEELTGCSTGADANASVDCRMAGAATSLSAFWTVEAGSVGASSYVDPDFFLFDQSTDTGCGQATSAVGPFYCPPDTAIYIDTAFYDDLRSKYGSTGGPLAEMYVVAHEWGHHIQNLTGVLERAQDGQTGPTSNGVRVELQADCYAGAWAAGASRDDGTYGEALLEPITDAQVADALSAAAAVGDDRIQGTTANSETWTHGSSESRQKWFTTGYNDGPTACDTFAVATP</sequence>
<evidence type="ECO:0000256" key="5">
    <source>
        <dbReference type="SAM" id="Phobius"/>
    </source>
</evidence>
<name>A0A2V1HY05_9MICO</name>
<keyword evidence="7" id="KW-1185">Reference proteome</keyword>